<sequence>MNFMIEVESAWGTDISPKGCLRDDEFESKSMEMDLDTV</sequence>
<evidence type="ECO:0000313" key="2">
    <source>
        <dbReference type="Proteomes" id="UP000219215"/>
    </source>
</evidence>
<dbReference type="AlphaFoldDB" id="A0A2C8FCC7"/>
<accession>A0A2C8FCC7</accession>
<proteinExistence type="predicted"/>
<protein>
    <submittedName>
        <fullName evidence="1">Uncharacterized protein</fullName>
    </submittedName>
</protein>
<dbReference type="EMBL" id="LT907975">
    <property type="protein sequence ID" value="SOB60133.1"/>
    <property type="molecule type" value="Genomic_DNA"/>
</dbReference>
<organism evidence="1 2">
    <name type="scientific">Pseudodesulfovibrio profundus</name>
    <dbReference type="NCBI Taxonomy" id="57320"/>
    <lineage>
        <taxon>Bacteria</taxon>
        <taxon>Pseudomonadati</taxon>
        <taxon>Thermodesulfobacteriota</taxon>
        <taxon>Desulfovibrionia</taxon>
        <taxon>Desulfovibrionales</taxon>
        <taxon>Desulfovibrionaceae</taxon>
    </lineage>
</organism>
<evidence type="ECO:0000313" key="1">
    <source>
        <dbReference type="EMBL" id="SOB60133.1"/>
    </source>
</evidence>
<dbReference type="KEGG" id="pprf:DPRO_3221"/>
<dbReference type="Proteomes" id="UP000219215">
    <property type="component" value="Chromosome DPRO"/>
</dbReference>
<name>A0A2C8FCC7_9BACT</name>
<gene>
    <name evidence="1" type="ORF">DPRO_3221</name>
</gene>
<keyword evidence="2" id="KW-1185">Reference proteome</keyword>
<reference evidence="2" key="1">
    <citation type="submission" date="2017-09" db="EMBL/GenBank/DDBJ databases">
        <authorList>
            <person name="Regsiter A."/>
            <person name="William W."/>
        </authorList>
    </citation>
    <scope>NUCLEOTIDE SEQUENCE [LARGE SCALE GENOMIC DNA]</scope>
    <source>
        <strain evidence="2">500-1</strain>
    </source>
</reference>